<dbReference type="PANTHER" id="PTHR11059">
    <property type="entry name" value="DNA REPAIR PROTEIN RECN"/>
    <property type="match status" value="1"/>
</dbReference>
<dbReference type="GO" id="GO:0006310">
    <property type="term" value="P:DNA recombination"/>
    <property type="evidence" value="ECO:0007669"/>
    <property type="project" value="InterPro"/>
</dbReference>
<keyword evidence="5 9" id="KW-0227">DNA damage</keyword>
<dbReference type="RefSeq" id="WP_094942030.1">
    <property type="nucleotide sequence ID" value="NZ_NOKQ01000187.1"/>
</dbReference>
<dbReference type="Proteomes" id="UP000217065">
    <property type="component" value="Unassembled WGS sequence"/>
</dbReference>
<reference evidence="12 13" key="1">
    <citation type="submission" date="2017-07" db="EMBL/GenBank/DDBJ databases">
        <title>Tetzosporium hominis gen.nov. sp.nov.</title>
        <authorList>
            <person name="Tetz G."/>
            <person name="Tetz V."/>
        </authorList>
    </citation>
    <scope>NUCLEOTIDE SEQUENCE [LARGE SCALE GENOMIC DNA]</scope>
    <source>
        <strain evidence="12 13">VT-49</strain>
    </source>
</reference>
<dbReference type="EMBL" id="NOKQ01000187">
    <property type="protein sequence ID" value="OZS78796.1"/>
    <property type="molecule type" value="Genomic_DNA"/>
</dbReference>
<evidence type="ECO:0000256" key="7">
    <source>
        <dbReference type="ARBA" id="ARBA00023204"/>
    </source>
</evidence>
<keyword evidence="10" id="KW-0175">Coiled coil</keyword>
<keyword evidence="7 9" id="KW-0234">DNA repair</keyword>
<dbReference type="AlphaFoldDB" id="A0A264W5C6"/>
<dbReference type="GO" id="GO:0009432">
    <property type="term" value="P:SOS response"/>
    <property type="evidence" value="ECO:0007669"/>
    <property type="project" value="TreeGrafter"/>
</dbReference>
<dbReference type="InterPro" id="IPR003395">
    <property type="entry name" value="RecF/RecN/SMC_N"/>
</dbReference>
<evidence type="ECO:0000256" key="10">
    <source>
        <dbReference type="SAM" id="Coils"/>
    </source>
</evidence>
<evidence type="ECO:0000256" key="2">
    <source>
        <dbReference type="ARBA" id="ARBA00009441"/>
    </source>
</evidence>
<dbReference type="FunFam" id="3.40.50.300:FF:000319">
    <property type="entry name" value="DNA repair protein RecN"/>
    <property type="match status" value="1"/>
</dbReference>
<evidence type="ECO:0000313" key="12">
    <source>
        <dbReference type="EMBL" id="OZS78796.1"/>
    </source>
</evidence>
<evidence type="ECO:0000256" key="3">
    <source>
        <dbReference type="ARBA" id="ARBA00021315"/>
    </source>
</evidence>
<organism evidence="12 13">
    <name type="scientific">Tetzosporium hominis</name>
    <dbReference type="NCBI Taxonomy" id="2020506"/>
    <lineage>
        <taxon>Bacteria</taxon>
        <taxon>Bacillati</taxon>
        <taxon>Bacillota</taxon>
        <taxon>Bacilli</taxon>
        <taxon>Bacillales</taxon>
        <taxon>Caryophanaceae</taxon>
        <taxon>Tetzosporium</taxon>
    </lineage>
</organism>
<comment type="function">
    <text evidence="1 9">May be involved in recombinational repair of damaged DNA.</text>
</comment>
<evidence type="ECO:0000256" key="9">
    <source>
        <dbReference type="PIRNR" id="PIRNR003128"/>
    </source>
</evidence>
<dbReference type="GO" id="GO:0043590">
    <property type="term" value="C:bacterial nucleoid"/>
    <property type="evidence" value="ECO:0007669"/>
    <property type="project" value="TreeGrafter"/>
</dbReference>
<dbReference type="PIRSF" id="PIRSF003128">
    <property type="entry name" value="RecN"/>
    <property type="match status" value="1"/>
</dbReference>
<evidence type="ECO:0000256" key="6">
    <source>
        <dbReference type="ARBA" id="ARBA00022840"/>
    </source>
</evidence>
<dbReference type="Pfam" id="PF02463">
    <property type="entry name" value="SMC_N"/>
    <property type="match status" value="1"/>
</dbReference>
<evidence type="ECO:0000256" key="1">
    <source>
        <dbReference type="ARBA" id="ARBA00003618"/>
    </source>
</evidence>
<dbReference type="FunFam" id="3.40.50.300:FF:000356">
    <property type="entry name" value="DNA repair protein RecN"/>
    <property type="match status" value="1"/>
</dbReference>
<dbReference type="GO" id="GO:0005524">
    <property type="term" value="F:ATP binding"/>
    <property type="evidence" value="ECO:0007669"/>
    <property type="project" value="UniProtKB-KW"/>
</dbReference>
<name>A0A264W5C6_9BACL</name>
<sequence length="559" mass="62765">MLSELSIRNFAIIDELTVSFNEGLTVLTGETGAGKSIIIDAVQLLCGARGSSEFIRHGAKKAELEGLFSLDSTAHSSYKKLEELGIPADEESIVLRRELNANGKSTCRINGKLVTIGLLREVGTTLVDIHGQHESQELMDERSHIDLLDQFASQQLITAKESYTEVYTSYQKTKKRLHALQLDDQEMTHRMDLYRFQLNEIQEAELSSGEEEDLTLERTEMMNYSKLVEKLQTAQQALSSESAAMDYLGVSMNALQDISSVNGTYQKISEEFANAYFILEDLQSQIQSQIDSLEFDEERMQVVEDRLALLQTLKRKYGQSVDEVISYGEKIERQLDQLTNRDVEIAQLEKKLSQIEQDLEVEAAELSAIRKETASDLSERIMEQLSALYMDRAVMDVRVEPTSTYMDNGKDHVVFYIATNVGEPSKPLTKIASGGELSRIMLALKSIFSKHQEITSIIFDEVDTGVSGRVAQAIAEKIGQIAKDSQVLVITHLPPVAAIADTHLRIEKHVQEDRTKTTIQELTLTERTEELSRMMAGEVITEITLHHATELLKQAQAKK</sequence>
<protein>
    <recommendedName>
        <fullName evidence="3 9">DNA repair protein RecN</fullName>
    </recommendedName>
    <alternativeName>
        <fullName evidence="8 9">Recombination protein N</fullName>
    </alternativeName>
</protein>
<comment type="similarity">
    <text evidence="2 9">Belongs to the RecN family.</text>
</comment>
<feature type="domain" description="RecF/RecN/SMC N-terminal" evidence="11">
    <location>
        <begin position="1"/>
        <end position="509"/>
    </location>
</feature>
<dbReference type="GO" id="GO:0006281">
    <property type="term" value="P:DNA repair"/>
    <property type="evidence" value="ECO:0007669"/>
    <property type="project" value="UniProtKB-KW"/>
</dbReference>
<dbReference type="NCBIfam" id="TIGR00634">
    <property type="entry name" value="recN"/>
    <property type="match status" value="1"/>
</dbReference>
<dbReference type="InterPro" id="IPR004604">
    <property type="entry name" value="DNA_recomb/repair_RecN"/>
</dbReference>
<dbReference type="SUPFAM" id="SSF52540">
    <property type="entry name" value="P-loop containing nucleoside triphosphate hydrolases"/>
    <property type="match status" value="2"/>
</dbReference>
<dbReference type="Gene3D" id="3.40.50.300">
    <property type="entry name" value="P-loop containing nucleotide triphosphate hydrolases"/>
    <property type="match status" value="2"/>
</dbReference>
<accession>A0A264W5C6</accession>
<feature type="coiled-coil region" evidence="10">
    <location>
        <begin position="331"/>
        <end position="372"/>
    </location>
</feature>
<dbReference type="PANTHER" id="PTHR11059:SF0">
    <property type="entry name" value="DNA REPAIR PROTEIN RECN"/>
    <property type="match status" value="1"/>
</dbReference>
<gene>
    <name evidence="12" type="primary">recN</name>
    <name evidence="12" type="ORF">CF394_04455</name>
</gene>
<dbReference type="CDD" id="cd03241">
    <property type="entry name" value="ABC_RecN"/>
    <property type="match status" value="2"/>
</dbReference>
<keyword evidence="13" id="KW-1185">Reference proteome</keyword>
<keyword evidence="6" id="KW-0067">ATP-binding</keyword>
<evidence type="ECO:0000256" key="4">
    <source>
        <dbReference type="ARBA" id="ARBA00022741"/>
    </source>
</evidence>
<evidence type="ECO:0000259" key="11">
    <source>
        <dbReference type="Pfam" id="PF02463"/>
    </source>
</evidence>
<comment type="caution">
    <text evidence="12">The sequence shown here is derived from an EMBL/GenBank/DDBJ whole genome shotgun (WGS) entry which is preliminary data.</text>
</comment>
<evidence type="ECO:0000256" key="5">
    <source>
        <dbReference type="ARBA" id="ARBA00022763"/>
    </source>
</evidence>
<dbReference type="InterPro" id="IPR027417">
    <property type="entry name" value="P-loop_NTPase"/>
</dbReference>
<evidence type="ECO:0000256" key="8">
    <source>
        <dbReference type="ARBA" id="ARBA00033408"/>
    </source>
</evidence>
<proteinExistence type="inferred from homology"/>
<dbReference type="OrthoDB" id="9806954at2"/>
<keyword evidence="4" id="KW-0547">Nucleotide-binding</keyword>
<evidence type="ECO:0000313" key="13">
    <source>
        <dbReference type="Proteomes" id="UP000217065"/>
    </source>
</evidence>